<accession>A0ABP5XM97</accession>
<dbReference type="EMBL" id="BAAASZ010000031">
    <property type="protein sequence ID" value="GAA2455616.1"/>
    <property type="molecule type" value="Genomic_DNA"/>
</dbReference>
<feature type="compositionally biased region" description="Basic and acidic residues" evidence="1">
    <location>
        <begin position="1"/>
        <end position="15"/>
    </location>
</feature>
<dbReference type="Proteomes" id="UP001501638">
    <property type="component" value="Unassembled WGS sequence"/>
</dbReference>
<sequence>MSVRRGREPRAEDVPPRAPDVSAGVGGGPVAARGGAYPPDDRRARYVRIFARLPQTAMVHQRLRPAGLLS</sequence>
<proteinExistence type="predicted"/>
<evidence type="ECO:0000313" key="3">
    <source>
        <dbReference type="Proteomes" id="UP001501638"/>
    </source>
</evidence>
<organism evidence="2 3">
    <name type="scientific">Streptomyces macrosporus</name>
    <dbReference type="NCBI Taxonomy" id="44032"/>
    <lineage>
        <taxon>Bacteria</taxon>
        <taxon>Bacillati</taxon>
        <taxon>Actinomycetota</taxon>
        <taxon>Actinomycetes</taxon>
        <taxon>Kitasatosporales</taxon>
        <taxon>Streptomycetaceae</taxon>
        <taxon>Streptomyces</taxon>
    </lineage>
</organism>
<gene>
    <name evidence="2" type="ORF">GCM10010405_44520</name>
</gene>
<comment type="caution">
    <text evidence="2">The sequence shown here is derived from an EMBL/GenBank/DDBJ whole genome shotgun (WGS) entry which is preliminary data.</text>
</comment>
<protein>
    <submittedName>
        <fullName evidence="2">Uncharacterized protein</fullName>
    </submittedName>
</protein>
<name>A0ABP5XM97_9ACTN</name>
<evidence type="ECO:0000256" key="1">
    <source>
        <dbReference type="SAM" id="MobiDB-lite"/>
    </source>
</evidence>
<keyword evidence="3" id="KW-1185">Reference proteome</keyword>
<reference evidence="3" key="1">
    <citation type="journal article" date="2019" name="Int. J. Syst. Evol. Microbiol.">
        <title>The Global Catalogue of Microorganisms (GCM) 10K type strain sequencing project: providing services to taxonomists for standard genome sequencing and annotation.</title>
        <authorList>
            <consortium name="The Broad Institute Genomics Platform"/>
            <consortium name="The Broad Institute Genome Sequencing Center for Infectious Disease"/>
            <person name="Wu L."/>
            <person name="Ma J."/>
        </authorList>
    </citation>
    <scope>NUCLEOTIDE SEQUENCE [LARGE SCALE GENOMIC DNA]</scope>
    <source>
        <strain evidence="3">JCM 6305</strain>
    </source>
</reference>
<feature type="region of interest" description="Disordered" evidence="1">
    <location>
        <begin position="1"/>
        <end position="40"/>
    </location>
</feature>
<evidence type="ECO:0000313" key="2">
    <source>
        <dbReference type="EMBL" id="GAA2455616.1"/>
    </source>
</evidence>